<dbReference type="Proteomes" id="UP001209878">
    <property type="component" value="Unassembled WGS sequence"/>
</dbReference>
<keyword evidence="6" id="KW-1185">Reference proteome</keyword>
<keyword evidence="1" id="KW-0379">Hydroxylation</keyword>
<dbReference type="EMBL" id="JAODUO010000446">
    <property type="protein sequence ID" value="KAK2180369.1"/>
    <property type="molecule type" value="Genomic_DNA"/>
</dbReference>
<protein>
    <recommendedName>
        <fullName evidence="4">VWFA domain-containing protein</fullName>
    </recommendedName>
</protein>
<evidence type="ECO:0000256" key="2">
    <source>
        <dbReference type="ARBA" id="ARBA00049648"/>
    </source>
</evidence>
<evidence type="ECO:0000256" key="3">
    <source>
        <dbReference type="SAM" id="SignalP"/>
    </source>
</evidence>
<dbReference type="Gene3D" id="3.40.50.410">
    <property type="entry name" value="von Willebrand factor, type A domain"/>
    <property type="match status" value="1"/>
</dbReference>
<dbReference type="InterPro" id="IPR050525">
    <property type="entry name" value="ECM_Assembly_Org"/>
</dbReference>
<feature type="domain" description="VWFA" evidence="4">
    <location>
        <begin position="36"/>
        <end position="209"/>
    </location>
</feature>
<evidence type="ECO:0000313" key="5">
    <source>
        <dbReference type="EMBL" id="KAK2180369.1"/>
    </source>
</evidence>
<comment type="similarity">
    <text evidence="2">Belongs to the fibril-associated collagens with interrupted helices (FACIT) family.</text>
</comment>
<comment type="caution">
    <text evidence="5">The sequence shown here is derived from an EMBL/GenBank/DDBJ whole genome shotgun (WGS) entry which is preliminary data.</text>
</comment>
<evidence type="ECO:0000259" key="4">
    <source>
        <dbReference type="PROSITE" id="PS50234"/>
    </source>
</evidence>
<dbReference type="Pfam" id="PF13385">
    <property type="entry name" value="Laminin_G_3"/>
    <property type="match status" value="1"/>
</dbReference>
<evidence type="ECO:0000256" key="1">
    <source>
        <dbReference type="ARBA" id="ARBA00023278"/>
    </source>
</evidence>
<dbReference type="Gene3D" id="2.60.120.200">
    <property type="match status" value="1"/>
</dbReference>
<dbReference type="InterPro" id="IPR002035">
    <property type="entry name" value="VWF_A"/>
</dbReference>
<sequence>MAPGVWTFVALVFAVAVTLQRGYTSPVPDVTDCSADVVLVIDRSGSMSGSYNHVLSFAKLIVSNLPLSPTETRVGVVTFNSHASVQVQIGDYTDEADLLQKIDNLPTPGGGTAIYKAVRKMHFMFQNDPRFQAKQADRFVAIVITDGQDSSLSHLQAAVNDAHNDGITIISIGLGNNVNPVQIHAMASEPEYALIQPSPSALVQMVGKVVSYTCIDECVSRCNGHGIVWAQYKPNCHQYVVCEPVGSGKYRKHVMPCGDLFWNQDYLTCTRTKTGDCFVGPPVHYNGVLPVQGECPYESDPSNPRYFHSLADHSQVQHCAIGLQFSEDACTCVVVSQVQPSCADDLLLHFDFENDFNDVTCHNAVANKYGDGAVTRVSDPHRPGKVAMFSGHGYLEVPFMNTWFANNHVSAFTVSLFFKLANDDPVISALVANGDCEEDCGFSLCTNGNCAGARLRTDVGDGIQLTCPVVTSSGWHHIAMVYDGSQVKLYVDNNVIGTAAISGTIDTLVCKY</sequence>
<organism evidence="5 6">
    <name type="scientific">Ridgeia piscesae</name>
    <name type="common">Tubeworm</name>
    <dbReference type="NCBI Taxonomy" id="27915"/>
    <lineage>
        <taxon>Eukaryota</taxon>
        <taxon>Metazoa</taxon>
        <taxon>Spiralia</taxon>
        <taxon>Lophotrochozoa</taxon>
        <taxon>Annelida</taxon>
        <taxon>Polychaeta</taxon>
        <taxon>Sedentaria</taxon>
        <taxon>Canalipalpata</taxon>
        <taxon>Sabellida</taxon>
        <taxon>Siboglinidae</taxon>
        <taxon>Ridgeia</taxon>
    </lineage>
</organism>
<dbReference type="AlphaFoldDB" id="A0AAD9NUX8"/>
<dbReference type="PRINTS" id="PR00453">
    <property type="entry name" value="VWFADOMAIN"/>
</dbReference>
<evidence type="ECO:0000313" key="6">
    <source>
        <dbReference type="Proteomes" id="UP001209878"/>
    </source>
</evidence>
<accession>A0AAD9NUX8</accession>
<dbReference type="SMART" id="SM00327">
    <property type="entry name" value="VWA"/>
    <property type="match status" value="1"/>
</dbReference>
<dbReference type="InterPro" id="IPR013320">
    <property type="entry name" value="ConA-like_dom_sf"/>
</dbReference>
<gene>
    <name evidence="5" type="ORF">NP493_446g03019</name>
</gene>
<dbReference type="InterPro" id="IPR036465">
    <property type="entry name" value="vWFA_dom_sf"/>
</dbReference>
<feature type="signal peptide" evidence="3">
    <location>
        <begin position="1"/>
        <end position="24"/>
    </location>
</feature>
<dbReference type="PANTHER" id="PTHR24020:SF84">
    <property type="entry name" value="VWFA DOMAIN-CONTAINING PROTEIN"/>
    <property type="match status" value="1"/>
</dbReference>
<name>A0AAD9NUX8_RIDPI</name>
<reference evidence="5" key="1">
    <citation type="journal article" date="2023" name="Mol. Biol. Evol.">
        <title>Third-Generation Sequencing Reveals the Adaptive Role of the Epigenome in Three Deep-Sea Polychaetes.</title>
        <authorList>
            <person name="Perez M."/>
            <person name="Aroh O."/>
            <person name="Sun Y."/>
            <person name="Lan Y."/>
            <person name="Juniper S.K."/>
            <person name="Young C.R."/>
            <person name="Angers B."/>
            <person name="Qian P.Y."/>
        </authorList>
    </citation>
    <scope>NUCLEOTIDE SEQUENCE</scope>
    <source>
        <strain evidence="5">R07B-5</strain>
    </source>
</reference>
<dbReference type="SUPFAM" id="SSF53300">
    <property type="entry name" value="vWA-like"/>
    <property type="match status" value="1"/>
</dbReference>
<proteinExistence type="inferred from homology"/>
<keyword evidence="3" id="KW-0732">Signal</keyword>
<dbReference type="CDD" id="cd00198">
    <property type="entry name" value="vWFA"/>
    <property type="match status" value="1"/>
</dbReference>
<dbReference type="Pfam" id="PF00092">
    <property type="entry name" value="VWA"/>
    <property type="match status" value="1"/>
</dbReference>
<dbReference type="PANTHER" id="PTHR24020">
    <property type="entry name" value="COLLAGEN ALPHA"/>
    <property type="match status" value="1"/>
</dbReference>
<feature type="chain" id="PRO_5042043196" description="VWFA domain-containing protein" evidence="3">
    <location>
        <begin position="25"/>
        <end position="512"/>
    </location>
</feature>
<dbReference type="PROSITE" id="PS50234">
    <property type="entry name" value="VWFA"/>
    <property type="match status" value="1"/>
</dbReference>
<dbReference type="SUPFAM" id="SSF49899">
    <property type="entry name" value="Concanavalin A-like lectins/glucanases"/>
    <property type="match status" value="1"/>
</dbReference>